<dbReference type="AlphaFoldDB" id="A0A370BJH6"/>
<accession>A0A370BJH6</accession>
<proteinExistence type="predicted"/>
<organism evidence="2 3">
    <name type="scientific">Aspergillus niger ATCC 13496</name>
    <dbReference type="NCBI Taxonomy" id="1353008"/>
    <lineage>
        <taxon>Eukaryota</taxon>
        <taxon>Fungi</taxon>
        <taxon>Dikarya</taxon>
        <taxon>Ascomycota</taxon>
        <taxon>Pezizomycotina</taxon>
        <taxon>Eurotiomycetes</taxon>
        <taxon>Eurotiomycetidae</taxon>
        <taxon>Eurotiales</taxon>
        <taxon>Aspergillaceae</taxon>
        <taxon>Aspergillus</taxon>
        <taxon>Aspergillus subgen. Circumdati</taxon>
    </lineage>
</organism>
<keyword evidence="1" id="KW-0472">Membrane</keyword>
<gene>
    <name evidence="2" type="ORF">M747DRAFT_299345</name>
</gene>
<evidence type="ECO:0000313" key="2">
    <source>
        <dbReference type="EMBL" id="RDH15597.1"/>
    </source>
</evidence>
<evidence type="ECO:0000256" key="1">
    <source>
        <dbReference type="SAM" id="Phobius"/>
    </source>
</evidence>
<reference evidence="2 3" key="1">
    <citation type="submission" date="2018-07" db="EMBL/GenBank/DDBJ databases">
        <title>Section-level genome sequencing of Aspergillus section Nigri to investigate inter- and intra-species variation.</title>
        <authorList>
            <consortium name="DOE Joint Genome Institute"/>
            <person name="Vesth T.C."/>
            <person name="Nybo J.L."/>
            <person name="Theobald S."/>
            <person name="Frisvad J.C."/>
            <person name="Larsen T.O."/>
            <person name="Nielsen K.F."/>
            <person name="Hoof J.B."/>
            <person name="Brandl J."/>
            <person name="Salamov A."/>
            <person name="Riley R."/>
            <person name="Gladden J.M."/>
            <person name="Phatale P."/>
            <person name="Nielsen M.T."/>
            <person name="Lyhne E.K."/>
            <person name="Kogle M.E."/>
            <person name="Strasser K."/>
            <person name="McDonnell E."/>
            <person name="Barry K."/>
            <person name="Clum A."/>
            <person name="Chen C."/>
            <person name="Nolan M."/>
            <person name="Sandor L."/>
            <person name="Kuo A."/>
            <person name="Lipzen A."/>
            <person name="Hainaut M."/>
            <person name="Drula E."/>
            <person name="Tsang A."/>
            <person name="Magnuson J.K."/>
            <person name="Henrissat B."/>
            <person name="Wiebenga A."/>
            <person name="Simmons B.A."/>
            <person name="Makela M.R."/>
            <person name="De vries R.P."/>
            <person name="Grigoriev I.V."/>
            <person name="Mortensen U.H."/>
            <person name="Baker S.E."/>
            <person name="Andersen M.R."/>
        </authorList>
    </citation>
    <scope>NUCLEOTIDE SEQUENCE [LARGE SCALE GENOMIC DNA]</scope>
    <source>
        <strain evidence="2 3">ATCC 13496</strain>
    </source>
</reference>
<dbReference type="VEuPathDB" id="FungiDB:M747DRAFT_299345"/>
<sequence>MDRKDWFRSQVWNGAGLVCTHGLLLRAVITTRRDRGRCISTASEGWYTTLTFSGPEKGEVGVLWSAVNE</sequence>
<keyword evidence="1" id="KW-0812">Transmembrane</keyword>
<feature type="transmembrane region" description="Helical" evidence="1">
    <location>
        <begin position="12"/>
        <end position="29"/>
    </location>
</feature>
<dbReference type="EMBL" id="KZ851947">
    <property type="protein sequence ID" value="RDH15597.1"/>
    <property type="molecule type" value="Genomic_DNA"/>
</dbReference>
<dbReference type="Proteomes" id="UP000253845">
    <property type="component" value="Unassembled WGS sequence"/>
</dbReference>
<evidence type="ECO:0000313" key="3">
    <source>
        <dbReference type="Proteomes" id="UP000253845"/>
    </source>
</evidence>
<keyword evidence="1" id="KW-1133">Transmembrane helix</keyword>
<name>A0A370BJH6_ASPNG</name>
<protein>
    <submittedName>
        <fullName evidence="2">Uncharacterized protein</fullName>
    </submittedName>
</protein>